<evidence type="ECO:0000256" key="1">
    <source>
        <dbReference type="ARBA" id="ARBA00010062"/>
    </source>
</evidence>
<feature type="signal peptide" evidence="3">
    <location>
        <begin position="1"/>
        <end position="25"/>
    </location>
</feature>
<dbReference type="InterPro" id="IPR028081">
    <property type="entry name" value="Leu-bd"/>
</dbReference>
<dbReference type="AlphaFoldDB" id="A0A450ZD50"/>
<evidence type="ECO:0000313" key="7">
    <source>
        <dbReference type="EMBL" id="VFK56447.1"/>
    </source>
</evidence>
<dbReference type="Gene3D" id="3.40.50.2300">
    <property type="match status" value="2"/>
</dbReference>
<organism evidence="6">
    <name type="scientific">Candidatus Kentrum sp. TUN</name>
    <dbReference type="NCBI Taxonomy" id="2126343"/>
    <lineage>
        <taxon>Bacteria</taxon>
        <taxon>Pseudomonadati</taxon>
        <taxon>Pseudomonadota</taxon>
        <taxon>Gammaproteobacteria</taxon>
        <taxon>Candidatus Kentrum</taxon>
    </lineage>
</organism>
<dbReference type="Pfam" id="PF13458">
    <property type="entry name" value="Peripla_BP_6"/>
    <property type="match status" value="1"/>
</dbReference>
<dbReference type="InterPro" id="IPR028082">
    <property type="entry name" value="Peripla_BP_I"/>
</dbReference>
<dbReference type="PANTHER" id="PTHR30483:SF6">
    <property type="entry name" value="PERIPLASMIC BINDING PROTEIN OF ABC TRANSPORTER FOR NATURAL AMINO ACIDS"/>
    <property type="match status" value="1"/>
</dbReference>
<accession>A0A450ZD50</accession>
<evidence type="ECO:0000259" key="4">
    <source>
        <dbReference type="Pfam" id="PF13458"/>
    </source>
</evidence>
<comment type="similarity">
    <text evidence="1">Belongs to the leucine-binding protein family.</text>
</comment>
<dbReference type="InterPro" id="IPR051010">
    <property type="entry name" value="BCAA_transport"/>
</dbReference>
<dbReference type="EMBL" id="CAADFX010000047">
    <property type="protein sequence ID" value="VFK56447.1"/>
    <property type="molecule type" value="Genomic_DNA"/>
</dbReference>
<dbReference type="SUPFAM" id="SSF53822">
    <property type="entry name" value="Periplasmic binding protein-like I"/>
    <property type="match status" value="1"/>
</dbReference>
<gene>
    <name evidence="7" type="ORF">BECKTUN1418D_GA0071000_10479</name>
    <name evidence="5" type="ORF">BECKTUN1418E_GA0071001_100320</name>
    <name evidence="6" type="ORF">BECKTUN1418F_GA0071002_100320</name>
</gene>
<dbReference type="EMBL" id="CAADFV010000003">
    <property type="protein sequence ID" value="VFK50460.1"/>
    <property type="molecule type" value="Genomic_DNA"/>
</dbReference>
<dbReference type="PANTHER" id="PTHR30483">
    <property type="entry name" value="LEUCINE-SPECIFIC-BINDING PROTEIN"/>
    <property type="match status" value="1"/>
</dbReference>
<evidence type="ECO:0000313" key="5">
    <source>
        <dbReference type="EMBL" id="VFK50460.1"/>
    </source>
</evidence>
<dbReference type="EMBL" id="CAADFY010000003">
    <property type="protein sequence ID" value="VFK51700.1"/>
    <property type="molecule type" value="Genomic_DNA"/>
</dbReference>
<evidence type="ECO:0000313" key="6">
    <source>
        <dbReference type="EMBL" id="VFK51700.1"/>
    </source>
</evidence>
<feature type="chain" id="PRO_5033432777" evidence="3">
    <location>
        <begin position="26"/>
        <end position="395"/>
    </location>
</feature>
<proteinExistence type="inferred from homology"/>
<feature type="domain" description="Leucine-binding protein" evidence="4">
    <location>
        <begin position="28"/>
        <end position="368"/>
    </location>
</feature>
<name>A0A450ZD50_9GAMM</name>
<sequence length="395" mass="43592">MIKRWISTALVIAAMVAWPASDALAKRVKIGFVTTLTTGAAVIGNDMRDAARLAVGHLNGKMGDLDIELMFEDDGFKPEIGKQKTDKLVKQDDVDFVTGYIWSHVLLASRKSVLDAGKFLISANAGPSQLAGRLCHENFFSTAWQNDQTPMALGAAIDADGVESLYIIAPNYAAGKDMVAGVERTFTGRIAGKDLTKWPDQLDFSAEFAKVRASGAQGIFAFYPGKAGPAFIRQYEQAGLRESTELYTVFTVDALSLPRLQKANREGVLGLKMTQFWDPTLDNPQNRKFVQGFRAEYGRYPSSFAAQSYDAIHLIDYAVKSVDGDLSDKDGMRRAMASARFPSVRGAFRYGNNHFPIQNFYLRQVVEDSDGNWTTKILSTVFEDHQDPHASKCKL</sequence>
<dbReference type="CDD" id="cd06359">
    <property type="entry name" value="PBP1_Nba-like"/>
    <property type="match status" value="1"/>
</dbReference>
<evidence type="ECO:0000256" key="2">
    <source>
        <dbReference type="ARBA" id="ARBA00022729"/>
    </source>
</evidence>
<protein>
    <submittedName>
        <fullName evidence="6">Branched-chain amino acid transport system substrate-binding protein</fullName>
    </submittedName>
</protein>
<evidence type="ECO:0000256" key="3">
    <source>
        <dbReference type="SAM" id="SignalP"/>
    </source>
</evidence>
<keyword evidence="2 3" id="KW-0732">Signal</keyword>
<reference evidence="6" key="1">
    <citation type="submission" date="2019-02" db="EMBL/GenBank/DDBJ databases">
        <authorList>
            <person name="Gruber-Vodicka R. H."/>
            <person name="Seah K. B. B."/>
        </authorList>
    </citation>
    <scope>NUCLEOTIDE SEQUENCE</scope>
    <source>
        <strain evidence="7">BECK_BY1</strain>
        <strain evidence="5">BECK_BY2</strain>
        <strain evidence="6">BECK_BY3</strain>
    </source>
</reference>